<sequence>MGLDVYAYVSGIHGNRPCLVFAPAVPFATMPQFIYDGTPMFRWSTPLRRLFVELFSSFMMINLDNPPIFTEEQLDQALMILDADTSLKRAKDLGIDHAYYLDMVHFFRICKQQQFIVAIA</sequence>
<dbReference type="KEGG" id="prz:GZH47_33025"/>
<accession>A0A6C0PB22</accession>
<dbReference type="AlphaFoldDB" id="A0A6C0PB22"/>
<organism evidence="1 2">
    <name type="scientific">Paenibacillus rhizovicinus</name>
    <dbReference type="NCBI Taxonomy" id="2704463"/>
    <lineage>
        <taxon>Bacteria</taxon>
        <taxon>Bacillati</taxon>
        <taxon>Bacillota</taxon>
        <taxon>Bacilli</taxon>
        <taxon>Bacillales</taxon>
        <taxon>Paenibacillaceae</taxon>
        <taxon>Paenibacillus</taxon>
    </lineage>
</organism>
<name>A0A6C0PB22_9BACL</name>
<keyword evidence="1" id="KW-0614">Plasmid</keyword>
<geneLocation type="plasmid" evidence="1 2">
    <name>unnamed2</name>
</geneLocation>
<dbReference type="Proteomes" id="UP000479114">
    <property type="component" value="Plasmid unnamed2"/>
</dbReference>
<dbReference type="EMBL" id="CP048288">
    <property type="protein sequence ID" value="QHW35718.1"/>
    <property type="molecule type" value="Genomic_DNA"/>
</dbReference>
<reference evidence="1 2" key="1">
    <citation type="submission" date="2020-02" db="EMBL/GenBank/DDBJ databases">
        <title>Paenibacillus sp. nov., isolated from rhizosphere soil of tomato.</title>
        <authorList>
            <person name="Weon H.-Y."/>
            <person name="Lee S.A."/>
        </authorList>
    </citation>
    <scope>NUCLEOTIDE SEQUENCE [LARGE SCALE GENOMIC DNA]</scope>
    <source>
        <strain evidence="1 2">14171R-81</strain>
        <plasmid evidence="1 2">unnamed2</plasmid>
    </source>
</reference>
<evidence type="ECO:0000313" key="2">
    <source>
        <dbReference type="Proteomes" id="UP000479114"/>
    </source>
</evidence>
<gene>
    <name evidence="1" type="ORF">GZH47_33025</name>
</gene>
<proteinExistence type="predicted"/>
<keyword evidence="2" id="KW-1185">Reference proteome</keyword>
<evidence type="ECO:0000313" key="1">
    <source>
        <dbReference type="EMBL" id="QHW35718.1"/>
    </source>
</evidence>
<dbReference type="RefSeq" id="WP_162645852.1">
    <property type="nucleotide sequence ID" value="NZ_CP048288.1"/>
</dbReference>
<protein>
    <submittedName>
        <fullName evidence="1">Uncharacterized protein</fullName>
    </submittedName>
</protein>